<protein>
    <recommendedName>
        <fullName evidence="18">sterol 14alpha-demethylase</fullName>
        <ecNumber evidence="18">1.14.14.154</ecNumber>
    </recommendedName>
</protein>
<evidence type="ECO:0000256" key="7">
    <source>
        <dbReference type="ARBA" id="ARBA00022679"/>
    </source>
</evidence>
<dbReference type="PRINTS" id="PR00465">
    <property type="entry name" value="EP450IV"/>
</dbReference>
<reference evidence="23" key="2">
    <citation type="submission" date="2017-06" db="EMBL/GenBank/DDBJ databases">
        <title>The pomegranate genome and the genomics of punicalagin biosynthesis.</title>
        <authorList>
            <person name="Xu C."/>
        </authorList>
    </citation>
    <scope>NUCLEOTIDE SEQUENCE [LARGE SCALE GENOMIC DNA]</scope>
    <source>
        <tissue evidence="23">Fresh leaf</tissue>
    </source>
</reference>
<keyword evidence="6 20" id="KW-0349">Heme</keyword>
<evidence type="ECO:0000256" key="12">
    <source>
        <dbReference type="ARBA" id="ARBA00023011"/>
    </source>
</evidence>
<evidence type="ECO:0000256" key="1">
    <source>
        <dbReference type="ARBA" id="ARBA00001971"/>
    </source>
</evidence>
<evidence type="ECO:0000313" key="24">
    <source>
        <dbReference type="Proteomes" id="UP000197138"/>
    </source>
</evidence>
<keyword evidence="16" id="KW-1207">Sterol metabolism</keyword>
<dbReference type="GO" id="GO:0008398">
    <property type="term" value="F:sterol 14-demethylase activity"/>
    <property type="evidence" value="ECO:0007669"/>
    <property type="project" value="UniProtKB-EC"/>
</dbReference>
<reference evidence="24" key="1">
    <citation type="journal article" date="2017" name="Plant J.">
        <title>The pomegranate (Punica granatum L.) genome and the genomics of punicalagin biosynthesis.</title>
        <authorList>
            <person name="Qin G."/>
            <person name="Xu C."/>
            <person name="Ming R."/>
            <person name="Tang H."/>
            <person name="Guyot R."/>
            <person name="Kramer E.M."/>
            <person name="Hu Y."/>
            <person name="Yi X."/>
            <person name="Qi Y."/>
            <person name="Xu X."/>
            <person name="Gao Z."/>
            <person name="Pan H."/>
            <person name="Jian J."/>
            <person name="Tian Y."/>
            <person name="Yue Z."/>
            <person name="Xu Y."/>
        </authorList>
    </citation>
    <scope>NUCLEOTIDE SEQUENCE [LARGE SCALE GENOMIC DNA]</scope>
    <source>
        <strain evidence="24">cv. Dabenzi</strain>
    </source>
</reference>
<keyword evidence="12" id="KW-0756">Sterol biosynthesis</keyword>
<dbReference type="RefSeq" id="XP_031387539.1">
    <property type="nucleotide sequence ID" value="XM_031531679.1"/>
</dbReference>
<evidence type="ECO:0000256" key="4">
    <source>
        <dbReference type="ARBA" id="ARBA00022516"/>
    </source>
</evidence>
<dbReference type="PANTHER" id="PTHR24304:SF2">
    <property type="entry name" value="24-HYDROXYCHOLESTEROL 7-ALPHA-HYDROXYLASE"/>
    <property type="match status" value="1"/>
</dbReference>
<evidence type="ECO:0000313" key="26">
    <source>
        <dbReference type="RefSeq" id="XP_031387539.1"/>
    </source>
</evidence>
<dbReference type="EMBL" id="MTKT01000666">
    <property type="protein sequence ID" value="OWM89819.1"/>
    <property type="molecule type" value="Genomic_DNA"/>
</dbReference>
<dbReference type="SUPFAM" id="SSF48264">
    <property type="entry name" value="Cytochrome P450"/>
    <property type="match status" value="1"/>
</dbReference>
<sequence>MVVPMDTDNKFFNVGLLLVATLIAAKLISALILPRSRKRLPPVVSTLPVVGGLLRFLKGPIVMLREEYPKLGSVFTLNLLNKKITFLIGPEVSAHFFKASESDLSQQEVYQFNVPTFGPGVVFDVDYTIRQEQFRFFTEALRVTKLKGYVDQMVMEAEDYFSKWGDSGEVDLKYELEHLIILTASRCLLGREVREKLFDDVSALFHDLDNGMLPISVIFPYLPIPAHRRRDQARKKLAAIFASIISSRKLAAKSEDDMLQSFIDSKYKDGRPTTEAEVTGLLIAALFAGQHTSSITSTWTGAYLLSNKKYLTEVLDEQKNLMGKHGDKVDHDILSEMDVLYRCIKEALRLHPPLIMLLRSSHSDFSVTTRDGKEYDIPKGHIVATSPAFANRLPHIYKDPDTYDPNRFAAGREEDKLAGAFSYISFGGGRHGCLGEPFAYLQIKAIWSRLLRNFELELISPFPEIDWNAMVVGVKGKVMVRYKRQQLPVN</sequence>
<keyword evidence="4" id="KW-0444">Lipid biosynthesis</keyword>
<keyword evidence="8 20" id="KW-0479">Metal-binding</keyword>
<dbReference type="Proteomes" id="UP000515151">
    <property type="component" value="Chromosome 3"/>
</dbReference>
<dbReference type="FunFam" id="1.10.630.10:FF:000028">
    <property type="entry name" value="Cytochrome p450 51g1"/>
    <property type="match status" value="1"/>
</dbReference>
<accession>A0A218XYY9</accession>
<feature type="transmembrane region" description="Helical" evidence="22">
    <location>
        <begin position="12"/>
        <end position="33"/>
    </location>
</feature>
<dbReference type="GO" id="GO:0032259">
    <property type="term" value="P:methylation"/>
    <property type="evidence" value="ECO:0007669"/>
    <property type="project" value="UniProtKB-KW"/>
</dbReference>
<evidence type="ECO:0000256" key="11">
    <source>
        <dbReference type="ARBA" id="ARBA00023004"/>
    </source>
</evidence>
<evidence type="ECO:0000256" key="9">
    <source>
        <dbReference type="ARBA" id="ARBA00022955"/>
    </source>
</evidence>
<evidence type="ECO:0000256" key="8">
    <source>
        <dbReference type="ARBA" id="ARBA00022723"/>
    </source>
</evidence>
<dbReference type="Gene3D" id="1.10.630.10">
    <property type="entry name" value="Cytochrome P450"/>
    <property type="match status" value="1"/>
</dbReference>
<comment type="subcellular location">
    <subcellularLocation>
        <location evidence="2">Membrane</location>
        <topology evidence="2">Single-pass membrane protein</topology>
    </subcellularLocation>
</comment>
<keyword evidence="14" id="KW-0443">Lipid metabolism</keyword>
<dbReference type="GO" id="GO:0020037">
    <property type="term" value="F:heme binding"/>
    <property type="evidence" value="ECO:0007669"/>
    <property type="project" value="InterPro"/>
</dbReference>
<dbReference type="EC" id="1.14.14.154" evidence="18"/>
<evidence type="ECO:0000256" key="20">
    <source>
        <dbReference type="PIRSR" id="PIRSR602403-1"/>
    </source>
</evidence>
<dbReference type="Pfam" id="PF00067">
    <property type="entry name" value="p450"/>
    <property type="match status" value="1"/>
</dbReference>
<dbReference type="GeneID" id="116200779"/>
<evidence type="ECO:0000256" key="18">
    <source>
        <dbReference type="ARBA" id="ARBA00038974"/>
    </source>
</evidence>
<evidence type="ECO:0000256" key="6">
    <source>
        <dbReference type="ARBA" id="ARBA00022617"/>
    </source>
</evidence>
<gene>
    <name evidence="26" type="primary">LOC116200779</name>
    <name evidence="23" type="ORF">CDL15_Pgr024568</name>
</gene>
<keyword evidence="13 21" id="KW-0503">Monooxygenase</keyword>
<keyword evidence="25" id="KW-1185">Reference proteome</keyword>
<keyword evidence="5" id="KW-0489">Methyltransferase</keyword>
<evidence type="ECO:0000256" key="16">
    <source>
        <dbReference type="ARBA" id="ARBA00023166"/>
    </source>
</evidence>
<dbReference type="Proteomes" id="UP000197138">
    <property type="component" value="Unassembled WGS sequence"/>
</dbReference>
<dbReference type="CDD" id="cd11042">
    <property type="entry name" value="CYP51-like"/>
    <property type="match status" value="1"/>
</dbReference>
<dbReference type="InterPro" id="IPR002403">
    <property type="entry name" value="Cyt_P450_E_grp-IV"/>
</dbReference>
<evidence type="ECO:0000256" key="13">
    <source>
        <dbReference type="ARBA" id="ARBA00023033"/>
    </source>
</evidence>
<dbReference type="AlphaFoldDB" id="A0A218XYY9"/>
<dbReference type="GO" id="GO:0016020">
    <property type="term" value="C:membrane"/>
    <property type="evidence" value="ECO:0007669"/>
    <property type="project" value="UniProtKB-SubCell"/>
</dbReference>
<evidence type="ECO:0000313" key="25">
    <source>
        <dbReference type="Proteomes" id="UP000515151"/>
    </source>
</evidence>
<evidence type="ECO:0000256" key="3">
    <source>
        <dbReference type="ARBA" id="ARBA00010617"/>
    </source>
</evidence>
<dbReference type="GO" id="GO:0016126">
    <property type="term" value="P:sterol biosynthetic process"/>
    <property type="evidence" value="ECO:0007669"/>
    <property type="project" value="UniProtKB-KW"/>
</dbReference>
<keyword evidence="10 21" id="KW-0560">Oxidoreductase</keyword>
<comment type="similarity">
    <text evidence="3 21">Belongs to the cytochrome P450 family.</text>
</comment>
<keyword evidence="11 20" id="KW-0408">Iron</keyword>
<evidence type="ECO:0000256" key="15">
    <source>
        <dbReference type="ARBA" id="ARBA00023136"/>
    </source>
</evidence>
<dbReference type="GO" id="GO:0005506">
    <property type="term" value="F:iron ion binding"/>
    <property type="evidence" value="ECO:0007669"/>
    <property type="project" value="InterPro"/>
</dbReference>
<name>A0A218XYY9_PUNGR</name>
<dbReference type="OrthoDB" id="1055148at2759"/>
<dbReference type="PANTHER" id="PTHR24304">
    <property type="entry name" value="CYTOCHROME P450 FAMILY 7"/>
    <property type="match status" value="1"/>
</dbReference>
<evidence type="ECO:0000256" key="21">
    <source>
        <dbReference type="RuleBase" id="RU000461"/>
    </source>
</evidence>
<feature type="binding site" description="axial binding residue" evidence="20">
    <location>
        <position position="433"/>
    </location>
    <ligand>
        <name>heme</name>
        <dbReference type="ChEBI" id="CHEBI:30413"/>
    </ligand>
    <ligandPart>
        <name>Fe</name>
        <dbReference type="ChEBI" id="CHEBI:18248"/>
    </ligandPart>
</feature>
<dbReference type="InterPro" id="IPR036396">
    <property type="entry name" value="Cyt_P450_sf"/>
</dbReference>
<keyword evidence="17" id="KW-0753">Steroid metabolism</keyword>
<proteinExistence type="inferred from homology"/>
<dbReference type="GO" id="GO:0008168">
    <property type="term" value="F:methyltransferase activity"/>
    <property type="evidence" value="ECO:0007669"/>
    <property type="project" value="UniProtKB-KW"/>
</dbReference>
<reference evidence="25" key="3">
    <citation type="journal article" date="2020" name="Plant Biotechnol. J.">
        <title>The pomegranate (Punica granatum L.) draft genome dissects genetic divergence between soft- and hard-seeded cultivars.</title>
        <authorList>
            <person name="Luo X."/>
            <person name="Li H."/>
            <person name="Wu Z."/>
            <person name="Yao W."/>
            <person name="Zhao P."/>
            <person name="Cao D."/>
            <person name="Yu H."/>
            <person name="Li K."/>
            <person name="Poudel K."/>
            <person name="Zhao D."/>
            <person name="Zhang F."/>
            <person name="Xia X."/>
            <person name="Chen L."/>
            <person name="Wang Q."/>
            <person name="Jing D."/>
            <person name="Cao S."/>
        </authorList>
    </citation>
    <scope>NUCLEOTIDE SEQUENCE [LARGE SCALE GENOMIC DNA]</scope>
</reference>
<dbReference type="PRINTS" id="PR00385">
    <property type="entry name" value="P450"/>
</dbReference>
<keyword evidence="9" id="KW-0752">Steroid biosynthesis</keyword>
<evidence type="ECO:0000256" key="10">
    <source>
        <dbReference type="ARBA" id="ARBA00023002"/>
    </source>
</evidence>
<evidence type="ECO:0000256" key="17">
    <source>
        <dbReference type="ARBA" id="ARBA00023221"/>
    </source>
</evidence>
<evidence type="ECO:0000256" key="2">
    <source>
        <dbReference type="ARBA" id="ARBA00004167"/>
    </source>
</evidence>
<dbReference type="PROSITE" id="PS00086">
    <property type="entry name" value="CYTOCHROME_P450"/>
    <property type="match status" value="1"/>
</dbReference>
<dbReference type="InterPro" id="IPR001128">
    <property type="entry name" value="Cyt_P450"/>
</dbReference>
<keyword evidence="15 22" id="KW-0472">Membrane</keyword>
<keyword evidence="22" id="KW-0812">Transmembrane</keyword>
<reference evidence="26" key="4">
    <citation type="submission" date="2025-04" db="UniProtKB">
        <authorList>
            <consortium name="RefSeq"/>
        </authorList>
    </citation>
    <scope>IDENTIFICATION</scope>
    <source>
        <tissue evidence="26">Leaf</tissue>
    </source>
</reference>
<dbReference type="InterPro" id="IPR017972">
    <property type="entry name" value="Cyt_P450_CS"/>
</dbReference>
<keyword evidence="7" id="KW-0808">Transferase</keyword>
<evidence type="ECO:0000256" key="22">
    <source>
        <dbReference type="SAM" id="Phobius"/>
    </source>
</evidence>
<evidence type="ECO:0000256" key="14">
    <source>
        <dbReference type="ARBA" id="ARBA00023098"/>
    </source>
</evidence>
<dbReference type="InterPro" id="IPR050529">
    <property type="entry name" value="CYP450_sterol_14alpha_dmase"/>
</dbReference>
<evidence type="ECO:0000256" key="5">
    <source>
        <dbReference type="ARBA" id="ARBA00022603"/>
    </source>
</evidence>
<comment type="catalytic activity">
    <reaction evidence="19">
        <text>a 14alpha-methyl steroid + 3 reduced [NADPH--hemoprotein reductase] + 3 O2 = a Delta(14) steroid + formate + 3 oxidized [NADPH--hemoprotein reductase] + 4 H2O + 4 H(+)</text>
        <dbReference type="Rhea" id="RHEA:54028"/>
        <dbReference type="Rhea" id="RHEA-COMP:11964"/>
        <dbReference type="Rhea" id="RHEA-COMP:11965"/>
        <dbReference type="ChEBI" id="CHEBI:15377"/>
        <dbReference type="ChEBI" id="CHEBI:15378"/>
        <dbReference type="ChEBI" id="CHEBI:15379"/>
        <dbReference type="ChEBI" id="CHEBI:15740"/>
        <dbReference type="ChEBI" id="CHEBI:57618"/>
        <dbReference type="ChEBI" id="CHEBI:58210"/>
        <dbReference type="ChEBI" id="CHEBI:138029"/>
        <dbReference type="ChEBI" id="CHEBI:138031"/>
        <dbReference type="EC" id="1.14.14.154"/>
    </reaction>
</comment>
<keyword evidence="22" id="KW-1133">Transmembrane helix</keyword>
<evidence type="ECO:0000256" key="19">
    <source>
        <dbReference type="ARBA" id="ARBA00051013"/>
    </source>
</evidence>
<comment type="cofactor">
    <cofactor evidence="1 20">
        <name>heme</name>
        <dbReference type="ChEBI" id="CHEBI:30413"/>
    </cofactor>
</comment>
<evidence type="ECO:0000313" key="23">
    <source>
        <dbReference type="EMBL" id="OWM89819.1"/>
    </source>
</evidence>
<organism evidence="23 24">
    <name type="scientific">Punica granatum</name>
    <name type="common">Pomegranate</name>
    <dbReference type="NCBI Taxonomy" id="22663"/>
    <lineage>
        <taxon>Eukaryota</taxon>
        <taxon>Viridiplantae</taxon>
        <taxon>Streptophyta</taxon>
        <taxon>Embryophyta</taxon>
        <taxon>Tracheophyta</taxon>
        <taxon>Spermatophyta</taxon>
        <taxon>Magnoliopsida</taxon>
        <taxon>eudicotyledons</taxon>
        <taxon>Gunneridae</taxon>
        <taxon>Pentapetalae</taxon>
        <taxon>rosids</taxon>
        <taxon>malvids</taxon>
        <taxon>Myrtales</taxon>
        <taxon>Lythraceae</taxon>
        <taxon>Punica</taxon>
    </lineage>
</organism>